<accession>A0AAN7S6A2</accession>
<dbReference type="EMBL" id="JAUNZN010000001">
    <property type="protein sequence ID" value="KAK4830150.1"/>
    <property type="molecule type" value="Genomic_DNA"/>
</dbReference>
<dbReference type="AlphaFoldDB" id="A0AAN7S6A2"/>
<sequence>MSTANKSNAALVGEGGFKPHLEYCIWFWGPSTGKTLINGSETSGGPPRQSLGAGALVLKLEPCYEEDGARLFTAVCGGRTRGNRHKLKEERCKLVLKWSQLPGKTVQAPSLEVFKTHSKKPIPDQAGEGATTDESKPQRDELIQSLITTQCVCGRSGNRVQDEILAPSVLKLPIDYSGVGIDLGSKMSPMRNFHPIASPAIPESSWCSLATPLADGVSFKDAQMKVILAHQNPQSTVLAVAQLPFKLRDAVLCQEEQGSGYLLRGGTVVRLSGMSPDYEGHLCDIVGCHPPHKCPRASWGFKMYTTHGITKVATSKSATARLTTSAPIAELINMT</sequence>
<comment type="caution">
    <text evidence="2">The sequence shown here is derived from an EMBL/GenBank/DDBJ whole genome shotgun (WGS) entry which is preliminary data.</text>
</comment>
<evidence type="ECO:0000313" key="2">
    <source>
        <dbReference type="EMBL" id="KAK4830150.1"/>
    </source>
</evidence>
<feature type="region of interest" description="Disordered" evidence="1">
    <location>
        <begin position="116"/>
        <end position="138"/>
    </location>
</feature>
<evidence type="ECO:0000313" key="3">
    <source>
        <dbReference type="Proteomes" id="UP001333110"/>
    </source>
</evidence>
<evidence type="ECO:0000256" key="1">
    <source>
        <dbReference type="SAM" id="MobiDB-lite"/>
    </source>
</evidence>
<name>A0AAN7S6A2_MYCAM</name>
<proteinExistence type="predicted"/>
<gene>
    <name evidence="2" type="ORF">QYF61_008638</name>
</gene>
<protein>
    <submittedName>
        <fullName evidence="2">Uncharacterized protein</fullName>
    </submittedName>
</protein>
<organism evidence="2 3">
    <name type="scientific">Mycteria americana</name>
    <name type="common">Wood stork</name>
    <dbReference type="NCBI Taxonomy" id="33587"/>
    <lineage>
        <taxon>Eukaryota</taxon>
        <taxon>Metazoa</taxon>
        <taxon>Chordata</taxon>
        <taxon>Craniata</taxon>
        <taxon>Vertebrata</taxon>
        <taxon>Euteleostomi</taxon>
        <taxon>Archelosauria</taxon>
        <taxon>Archosauria</taxon>
        <taxon>Dinosauria</taxon>
        <taxon>Saurischia</taxon>
        <taxon>Theropoda</taxon>
        <taxon>Coelurosauria</taxon>
        <taxon>Aves</taxon>
        <taxon>Neognathae</taxon>
        <taxon>Neoaves</taxon>
        <taxon>Aequornithes</taxon>
        <taxon>Ciconiiformes</taxon>
        <taxon>Ciconiidae</taxon>
        <taxon>Mycteria</taxon>
    </lineage>
</organism>
<reference evidence="2 3" key="1">
    <citation type="journal article" date="2023" name="J. Hered.">
        <title>Chromosome-level genome of the wood stork (Mycteria americana) provides insight into avian chromosome evolution.</title>
        <authorList>
            <person name="Flamio R. Jr."/>
            <person name="Ramstad K.M."/>
        </authorList>
    </citation>
    <scope>NUCLEOTIDE SEQUENCE [LARGE SCALE GENOMIC DNA]</scope>
    <source>
        <strain evidence="2">JAX WOST 10</strain>
    </source>
</reference>
<keyword evidence="3" id="KW-1185">Reference proteome</keyword>
<dbReference type="Proteomes" id="UP001333110">
    <property type="component" value="Unassembled WGS sequence"/>
</dbReference>
<feature type="non-terminal residue" evidence="2">
    <location>
        <position position="335"/>
    </location>
</feature>